<dbReference type="PANTHER" id="PTHR43986:SF10">
    <property type="entry name" value="ELONGATION FACTOR EEF-1B GAMMA SUBUNIT, PUTATIVE (AFU_ORTHOLOGUE AFUA_1G17120)-RELATED"/>
    <property type="match status" value="1"/>
</dbReference>
<dbReference type="Gene3D" id="3.40.30.10">
    <property type="entry name" value="Glutaredoxin"/>
    <property type="match status" value="1"/>
</dbReference>
<dbReference type="CDD" id="cd03044">
    <property type="entry name" value="GST_N_EF1Bgamma"/>
    <property type="match status" value="1"/>
</dbReference>
<dbReference type="AlphaFoldDB" id="A0A6G1H6R3"/>
<dbReference type="Gene3D" id="1.20.1050.10">
    <property type="match status" value="1"/>
</dbReference>
<gene>
    <name evidence="4" type="ORF">K402DRAFT_22124</name>
</gene>
<dbReference type="InterPro" id="IPR004046">
    <property type="entry name" value="GST_C"/>
</dbReference>
<reference evidence="4" key="1">
    <citation type="journal article" date="2020" name="Stud. Mycol.">
        <title>101 Dothideomycetes genomes: a test case for predicting lifestyles and emergence of pathogens.</title>
        <authorList>
            <person name="Haridas S."/>
            <person name="Albert R."/>
            <person name="Binder M."/>
            <person name="Bloem J."/>
            <person name="Labutti K."/>
            <person name="Salamov A."/>
            <person name="Andreopoulos B."/>
            <person name="Baker S."/>
            <person name="Barry K."/>
            <person name="Bills G."/>
            <person name="Bluhm B."/>
            <person name="Cannon C."/>
            <person name="Castanera R."/>
            <person name="Culley D."/>
            <person name="Daum C."/>
            <person name="Ezra D."/>
            <person name="Gonzalez J."/>
            <person name="Henrissat B."/>
            <person name="Kuo A."/>
            <person name="Liang C."/>
            <person name="Lipzen A."/>
            <person name="Lutzoni F."/>
            <person name="Magnuson J."/>
            <person name="Mondo S."/>
            <person name="Nolan M."/>
            <person name="Ohm R."/>
            <person name="Pangilinan J."/>
            <person name="Park H.-J."/>
            <person name="Ramirez L."/>
            <person name="Alfaro M."/>
            <person name="Sun H."/>
            <person name="Tritt A."/>
            <person name="Yoshinaga Y."/>
            <person name="Zwiers L.-H."/>
            <person name="Turgeon B."/>
            <person name="Goodwin S."/>
            <person name="Spatafora J."/>
            <person name="Crous P."/>
            <person name="Grigoriev I."/>
        </authorList>
    </citation>
    <scope>NUCLEOTIDE SEQUENCE</scope>
    <source>
        <strain evidence="4">CBS 113979</strain>
    </source>
</reference>
<dbReference type="InterPro" id="IPR040079">
    <property type="entry name" value="Glutathione_S-Trfase"/>
</dbReference>
<dbReference type="Pfam" id="PF00043">
    <property type="entry name" value="GST_C"/>
    <property type="match status" value="1"/>
</dbReference>
<dbReference type="InterPro" id="IPR036249">
    <property type="entry name" value="Thioredoxin-like_sf"/>
</dbReference>
<dbReference type="PROSITE" id="PS50404">
    <property type="entry name" value="GST_NTER"/>
    <property type="match status" value="1"/>
</dbReference>
<dbReference type="EMBL" id="ML977147">
    <property type="protein sequence ID" value="KAF1988891.1"/>
    <property type="molecule type" value="Genomic_DNA"/>
</dbReference>
<evidence type="ECO:0000313" key="5">
    <source>
        <dbReference type="Proteomes" id="UP000800041"/>
    </source>
</evidence>
<sequence length="230" mass="26262">MAPFATLYTSRALKHAKSLKILAVANFNNLEIAVDETFDMFTTPKTPEYLAKFPMGKYPVMETADGFCLAETAAMAFFVAESGPKREQLLGVDVKQRALIQQWISLADSEVFANCLPLVLQLFGALPKDEKVRMEKETAMVRAMRRIEGHLKGVRKEGKRWFVDGEEPSLADLSVAASLFWGFMFYIDEEMRKDYPETIKWYRTLLEVEEVKKTFGEPEMVQVRPESVKL</sequence>
<dbReference type="InterPro" id="IPR050802">
    <property type="entry name" value="EF-GSTs"/>
</dbReference>
<dbReference type="SFLD" id="SFLDS00019">
    <property type="entry name" value="Glutathione_Transferase_(cytos"/>
    <property type="match status" value="1"/>
</dbReference>
<organism evidence="4 5">
    <name type="scientific">Aulographum hederae CBS 113979</name>
    <dbReference type="NCBI Taxonomy" id="1176131"/>
    <lineage>
        <taxon>Eukaryota</taxon>
        <taxon>Fungi</taxon>
        <taxon>Dikarya</taxon>
        <taxon>Ascomycota</taxon>
        <taxon>Pezizomycotina</taxon>
        <taxon>Dothideomycetes</taxon>
        <taxon>Pleosporomycetidae</taxon>
        <taxon>Aulographales</taxon>
        <taxon>Aulographaceae</taxon>
    </lineage>
</organism>
<dbReference type="GO" id="GO:0016740">
    <property type="term" value="F:transferase activity"/>
    <property type="evidence" value="ECO:0007669"/>
    <property type="project" value="UniProtKB-KW"/>
</dbReference>
<dbReference type="GO" id="GO:0006414">
    <property type="term" value="P:translational elongation"/>
    <property type="evidence" value="ECO:0007669"/>
    <property type="project" value="TreeGrafter"/>
</dbReference>
<evidence type="ECO:0000259" key="3">
    <source>
        <dbReference type="PROSITE" id="PS50405"/>
    </source>
</evidence>
<accession>A0A6G1H6R3</accession>
<proteinExistence type="inferred from homology"/>
<dbReference type="Proteomes" id="UP000800041">
    <property type="component" value="Unassembled WGS sequence"/>
</dbReference>
<feature type="domain" description="GST C-terminal" evidence="3">
    <location>
        <begin position="93"/>
        <end position="227"/>
    </location>
</feature>
<dbReference type="OrthoDB" id="249703at2759"/>
<dbReference type="Pfam" id="PF13409">
    <property type="entry name" value="GST_N_2"/>
    <property type="match status" value="1"/>
</dbReference>
<dbReference type="InterPro" id="IPR010987">
    <property type="entry name" value="Glutathione-S-Trfase_C-like"/>
</dbReference>
<evidence type="ECO:0000313" key="4">
    <source>
        <dbReference type="EMBL" id="KAF1988891.1"/>
    </source>
</evidence>
<dbReference type="SUPFAM" id="SSF47616">
    <property type="entry name" value="GST C-terminal domain-like"/>
    <property type="match status" value="1"/>
</dbReference>
<feature type="domain" description="GST N-terminal" evidence="2">
    <location>
        <begin position="3"/>
        <end position="87"/>
    </location>
</feature>
<keyword evidence="5" id="KW-1185">Reference proteome</keyword>
<evidence type="ECO:0000256" key="1">
    <source>
        <dbReference type="ARBA" id="ARBA00007409"/>
    </source>
</evidence>
<dbReference type="PROSITE" id="PS50405">
    <property type="entry name" value="GST_CTER"/>
    <property type="match status" value="1"/>
</dbReference>
<name>A0A6G1H6R3_9PEZI</name>
<comment type="similarity">
    <text evidence="1">Belongs to the GST superfamily.</text>
</comment>
<dbReference type="InterPro" id="IPR036282">
    <property type="entry name" value="Glutathione-S-Trfase_C_sf"/>
</dbReference>
<protein>
    <submittedName>
        <fullName evidence="4">Glutathione S-transferase</fullName>
    </submittedName>
</protein>
<dbReference type="PANTHER" id="PTHR43986">
    <property type="entry name" value="ELONGATION FACTOR 1-GAMMA"/>
    <property type="match status" value="1"/>
</dbReference>
<dbReference type="InterPro" id="IPR004045">
    <property type="entry name" value="Glutathione_S-Trfase_N"/>
</dbReference>
<dbReference type="GO" id="GO:0005634">
    <property type="term" value="C:nucleus"/>
    <property type="evidence" value="ECO:0007669"/>
    <property type="project" value="TreeGrafter"/>
</dbReference>
<keyword evidence="4" id="KW-0808">Transferase</keyword>
<evidence type="ECO:0000259" key="2">
    <source>
        <dbReference type="PROSITE" id="PS50404"/>
    </source>
</evidence>
<dbReference type="GO" id="GO:0005737">
    <property type="term" value="C:cytoplasm"/>
    <property type="evidence" value="ECO:0007669"/>
    <property type="project" value="TreeGrafter"/>
</dbReference>
<dbReference type="SUPFAM" id="SSF52833">
    <property type="entry name" value="Thioredoxin-like"/>
    <property type="match status" value="1"/>
</dbReference>